<feature type="compositionally biased region" description="Basic residues" evidence="1">
    <location>
        <begin position="209"/>
        <end position="223"/>
    </location>
</feature>
<feature type="region of interest" description="Disordered" evidence="1">
    <location>
        <begin position="193"/>
        <end position="233"/>
    </location>
</feature>
<feature type="compositionally biased region" description="Polar residues" evidence="1">
    <location>
        <begin position="224"/>
        <end position="233"/>
    </location>
</feature>
<protein>
    <submittedName>
        <fullName evidence="2">Uncharacterized protein</fullName>
    </submittedName>
</protein>
<reference evidence="2" key="1">
    <citation type="submission" date="2020-05" db="EMBL/GenBank/DDBJ databases">
        <title>WGS assembly of Panicum virgatum.</title>
        <authorList>
            <person name="Lovell J.T."/>
            <person name="Jenkins J."/>
            <person name="Shu S."/>
            <person name="Juenger T.E."/>
            <person name="Schmutz J."/>
        </authorList>
    </citation>
    <scope>NUCLEOTIDE SEQUENCE</scope>
    <source>
        <strain evidence="2">AP13</strain>
    </source>
</reference>
<evidence type="ECO:0000313" key="2">
    <source>
        <dbReference type="EMBL" id="KAG2619426.1"/>
    </source>
</evidence>
<dbReference type="PANTHER" id="PTHR33237">
    <property type="entry name" value="F2P16.13 PROTEIN-RELATED"/>
    <property type="match status" value="1"/>
</dbReference>
<proteinExistence type="predicted"/>
<dbReference type="EMBL" id="CM029042">
    <property type="protein sequence ID" value="KAG2619426.1"/>
    <property type="molecule type" value="Genomic_DNA"/>
</dbReference>
<dbReference type="OrthoDB" id="1874222at2759"/>
<name>A0A8T0UED3_PANVG</name>
<keyword evidence="3" id="KW-1185">Reference proteome</keyword>
<gene>
    <name evidence="2" type="ORF">PVAP13_3NG076922</name>
</gene>
<sequence>MNSQYKLQRVPSAKLSSPYFHIPESTAPMGLCASMLPWKAKRGQPEPRRSTPKALFIVRNNGRQSKPEGLVFHTHSYGGSRLQKPGRADSRNYDKCGYDCTDALSRRLRAPKHPMLPCGSTRIVAVEPMAADKTRPPPMSSGATADGRAAAAAEWCRTPMTPRRTPVWQRRILMGTRCELPRFSGLILYDEHGRPLQSGSQNRADHLMSRARKHESKGKRKNARTTTTLRDLL</sequence>
<comment type="caution">
    <text evidence="2">The sequence shown here is derived from an EMBL/GenBank/DDBJ whole genome shotgun (WGS) entry which is preliminary data.</text>
</comment>
<dbReference type="AlphaFoldDB" id="A0A8T0UED3"/>
<organism evidence="2 3">
    <name type="scientific">Panicum virgatum</name>
    <name type="common">Blackwell switchgrass</name>
    <dbReference type="NCBI Taxonomy" id="38727"/>
    <lineage>
        <taxon>Eukaryota</taxon>
        <taxon>Viridiplantae</taxon>
        <taxon>Streptophyta</taxon>
        <taxon>Embryophyta</taxon>
        <taxon>Tracheophyta</taxon>
        <taxon>Spermatophyta</taxon>
        <taxon>Magnoliopsida</taxon>
        <taxon>Liliopsida</taxon>
        <taxon>Poales</taxon>
        <taxon>Poaceae</taxon>
        <taxon>PACMAD clade</taxon>
        <taxon>Panicoideae</taxon>
        <taxon>Panicodae</taxon>
        <taxon>Paniceae</taxon>
        <taxon>Panicinae</taxon>
        <taxon>Panicum</taxon>
        <taxon>Panicum sect. Hiantes</taxon>
    </lineage>
</organism>
<evidence type="ECO:0000313" key="3">
    <source>
        <dbReference type="Proteomes" id="UP000823388"/>
    </source>
</evidence>
<evidence type="ECO:0000256" key="1">
    <source>
        <dbReference type="SAM" id="MobiDB-lite"/>
    </source>
</evidence>
<dbReference type="Proteomes" id="UP000823388">
    <property type="component" value="Chromosome 3N"/>
</dbReference>
<dbReference type="PANTHER" id="PTHR33237:SF21">
    <property type="entry name" value="TRANSMEMBRANE PROTEIN"/>
    <property type="match status" value="1"/>
</dbReference>
<accession>A0A8T0UED3</accession>